<dbReference type="GO" id="GO:0004077">
    <property type="term" value="F:biotin--[biotin carboxyl-carrier protein] ligase activity"/>
    <property type="evidence" value="ECO:0007669"/>
    <property type="project" value="UniProtKB-EC"/>
</dbReference>
<gene>
    <name evidence="8" type="ORF">FNB15_17685</name>
</gene>
<dbReference type="GO" id="GO:0005524">
    <property type="term" value="F:ATP binding"/>
    <property type="evidence" value="ECO:0007669"/>
    <property type="project" value="UniProtKB-KW"/>
</dbReference>
<organism evidence="8 9">
    <name type="scientific">Ferrovibrio terrae</name>
    <dbReference type="NCBI Taxonomy" id="2594003"/>
    <lineage>
        <taxon>Bacteria</taxon>
        <taxon>Pseudomonadati</taxon>
        <taxon>Pseudomonadota</taxon>
        <taxon>Alphaproteobacteria</taxon>
        <taxon>Rhodospirillales</taxon>
        <taxon>Rhodospirillaceae</taxon>
        <taxon>Ferrovibrio</taxon>
    </lineage>
</organism>
<keyword evidence="4" id="KW-0092">Biotin</keyword>
<keyword evidence="3" id="KW-0067">ATP-binding</keyword>
<dbReference type="OrthoDB" id="9807064at2"/>
<dbReference type="EC" id="6.3.4.15" evidence="5"/>
<dbReference type="NCBIfam" id="TIGR00121">
    <property type="entry name" value="birA_ligase"/>
    <property type="match status" value="1"/>
</dbReference>
<keyword evidence="1 8" id="KW-0436">Ligase</keyword>
<evidence type="ECO:0000256" key="6">
    <source>
        <dbReference type="ARBA" id="ARBA00047846"/>
    </source>
</evidence>
<evidence type="ECO:0000256" key="1">
    <source>
        <dbReference type="ARBA" id="ARBA00022598"/>
    </source>
</evidence>
<dbReference type="GO" id="GO:0005737">
    <property type="term" value="C:cytoplasm"/>
    <property type="evidence" value="ECO:0007669"/>
    <property type="project" value="TreeGrafter"/>
</dbReference>
<reference evidence="8 9" key="1">
    <citation type="submission" date="2019-07" db="EMBL/GenBank/DDBJ databases">
        <title>Genome sequencing for Ferrovibrio sp. K5.</title>
        <authorList>
            <person name="Park S.-J."/>
        </authorList>
    </citation>
    <scope>NUCLEOTIDE SEQUENCE [LARGE SCALE GENOMIC DNA]</scope>
    <source>
        <strain evidence="8 9">K5</strain>
    </source>
</reference>
<proteinExistence type="predicted"/>
<protein>
    <recommendedName>
        <fullName evidence="5">biotin--[biotin carboxyl-carrier protein] ligase</fullName>
        <ecNumber evidence="5">6.3.4.15</ecNumber>
    </recommendedName>
</protein>
<dbReference type="PROSITE" id="PS51733">
    <property type="entry name" value="BPL_LPL_CATALYTIC"/>
    <property type="match status" value="1"/>
</dbReference>
<evidence type="ECO:0000313" key="8">
    <source>
        <dbReference type="EMBL" id="QDO98989.1"/>
    </source>
</evidence>
<comment type="catalytic activity">
    <reaction evidence="6">
        <text>biotin + L-lysyl-[protein] + ATP = N(6)-biotinyl-L-lysyl-[protein] + AMP + diphosphate + H(+)</text>
        <dbReference type="Rhea" id="RHEA:11756"/>
        <dbReference type="Rhea" id="RHEA-COMP:9752"/>
        <dbReference type="Rhea" id="RHEA-COMP:10505"/>
        <dbReference type="ChEBI" id="CHEBI:15378"/>
        <dbReference type="ChEBI" id="CHEBI:29969"/>
        <dbReference type="ChEBI" id="CHEBI:30616"/>
        <dbReference type="ChEBI" id="CHEBI:33019"/>
        <dbReference type="ChEBI" id="CHEBI:57586"/>
        <dbReference type="ChEBI" id="CHEBI:83144"/>
        <dbReference type="ChEBI" id="CHEBI:456215"/>
        <dbReference type="EC" id="6.3.4.15"/>
    </reaction>
</comment>
<evidence type="ECO:0000256" key="3">
    <source>
        <dbReference type="ARBA" id="ARBA00022840"/>
    </source>
</evidence>
<evidence type="ECO:0000256" key="4">
    <source>
        <dbReference type="ARBA" id="ARBA00023267"/>
    </source>
</evidence>
<dbReference type="Gene3D" id="3.30.930.10">
    <property type="entry name" value="Bira Bifunctional Protein, Domain 2"/>
    <property type="match status" value="1"/>
</dbReference>
<dbReference type="EMBL" id="CP041636">
    <property type="protein sequence ID" value="QDO98989.1"/>
    <property type="molecule type" value="Genomic_DNA"/>
</dbReference>
<dbReference type="Proteomes" id="UP000317496">
    <property type="component" value="Chromosome"/>
</dbReference>
<keyword evidence="2" id="KW-0547">Nucleotide-binding</keyword>
<dbReference type="Gene3D" id="2.30.30.100">
    <property type="match status" value="1"/>
</dbReference>
<dbReference type="PANTHER" id="PTHR12835:SF5">
    <property type="entry name" value="BIOTIN--PROTEIN LIGASE"/>
    <property type="match status" value="1"/>
</dbReference>
<evidence type="ECO:0000313" key="9">
    <source>
        <dbReference type="Proteomes" id="UP000317496"/>
    </source>
</evidence>
<dbReference type="InterPro" id="IPR003142">
    <property type="entry name" value="BPL_C"/>
</dbReference>
<dbReference type="InterPro" id="IPR008988">
    <property type="entry name" value="Transcriptional_repressor_C"/>
</dbReference>
<dbReference type="SUPFAM" id="SSF55681">
    <property type="entry name" value="Class II aaRS and biotin synthetases"/>
    <property type="match status" value="1"/>
</dbReference>
<dbReference type="PANTHER" id="PTHR12835">
    <property type="entry name" value="BIOTIN PROTEIN LIGASE"/>
    <property type="match status" value="1"/>
</dbReference>
<dbReference type="SUPFAM" id="SSF50037">
    <property type="entry name" value="C-terminal domain of transcriptional repressors"/>
    <property type="match status" value="1"/>
</dbReference>
<evidence type="ECO:0000259" key="7">
    <source>
        <dbReference type="PROSITE" id="PS51733"/>
    </source>
</evidence>
<dbReference type="Pfam" id="PF02237">
    <property type="entry name" value="BPL_C"/>
    <property type="match status" value="1"/>
</dbReference>
<dbReference type="InterPro" id="IPR045864">
    <property type="entry name" value="aa-tRNA-synth_II/BPL/LPL"/>
</dbReference>
<name>A0A516H5B5_9PROT</name>
<dbReference type="KEGG" id="fer:FNB15_17685"/>
<dbReference type="Pfam" id="PF03099">
    <property type="entry name" value="BPL_LplA_LipB"/>
    <property type="match status" value="1"/>
</dbReference>
<dbReference type="RefSeq" id="WP_144257985.1">
    <property type="nucleotide sequence ID" value="NZ_CP041636.1"/>
</dbReference>
<evidence type="ECO:0000256" key="5">
    <source>
        <dbReference type="ARBA" id="ARBA00024227"/>
    </source>
</evidence>
<feature type="domain" description="BPL/LPL catalytic" evidence="7">
    <location>
        <begin position="1"/>
        <end position="177"/>
    </location>
</feature>
<sequence length="242" mass="25890">MKWDVQVFDSVDSTNEEVRRQAESGAVEGLAVLAKQQTAGRGRRGRAWDSPPGNLFLSLLLRPKVTPAEAATLSFLTAVALLEALDLASVPATLTCKWPNDVLVNGAKIAGILLESRTGPDGALGWVTVGIGVNLAWHPEGTPYPVTSLAAHGITVTPEDFAPWLLARYGYWYGRWQVEGFAPVRTAWLARAQGLGQPVVVRLPDSELQGRFVALDDGGALLLELPDGRRQTVTAGDVFPAG</sequence>
<dbReference type="CDD" id="cd16442">
    <property type="entry name" value="BPL"/>
    <property type="match status" value="1"/>
</dbReference>
<keyword evidence="9" id="KW-1185">Reference proteome</keyword>
<evidence type="ECO:0000256" key="2">
    <source>
        <dbReference type="ARBA" id="ARBA00022741"/>
    </source>
</evidence>
<accession>A0A516H5B5</accession>
<dbReference type="AlphaFoldDB" id="A0A516H5B5"/>
<dbReference type="InterPro" id="IPR004408">
    <property type="entry name" value="Biotin_CoA_COase_ligase"/>
</dbReference>
<dbReference type="InterPro" id="IPR004143">
    <property type="entry name" value="BPL_LPL_catalytic"/>
</dbReference>